<accession>A0ABD3SNF5</accession>
<dbReference type="Proteomes" id="UP001634393">
    <property type="component" value="Unassembled WGS sequence"/>
</dbReference>
<evidence type="ECO:0000313" key="3">
    <source>
        <dbReference type="Proteomes" id="UP001634393"/>
    </source>
</evidence>
<name>A0ABD3SNF5_9LAMI</name>
<organism evidence="2 3">
    <name type="scientific">Penstemon smallii</name>
    <dbReference type="NCBI Taxonomy" id="265156"/>
    <lineage>
        <taxon>Eukaryota</taxon>
        <taxon>Viridiplantae</taxon>
        <taxon>Streptophyta</taxon>
        <taxon>Embryophyta</taxon>
        <taxon>Tracheophyta</taxon>
        <taxon>Spermatophyta</taxon>
        <taxon>Magnoliopsida</taxon>
        <taxon>eudicotyledons</taxon>
        <taxon>Gunneridae</taxon>
        <taxon>Pentapetalae</taxon>
        <taxon>asterids</taxon>
        <taxon>lamiids</taxon>
        <taxon>Lamiales</taxon>
        <taxon>Plantaginaceae</taxon>
        <taxon>Cheloneae</taxon>
        <taxon>Penstemon</taxon>
    </lineage>
</organism>
<protein>
    <recommendedName>
        <fullName evidence="4">SAUR family protein</fullName>
    </recommendedName>
</protein>
<reference evidence="2 3" key="1">
    <citation type="submission" date="2024-12" db="EMBL/GenBank/DDBJ databases">
        <title>The unique morphological basis and parallel evolutionary history of personate flowers in Penstemon.</title>
        <authorList>
            <person name="Depatie T.H."/>
            <person name="Wessinger C.A."/>
        </authorList>
    </citation>
    <scope>NUCLEOTIDE SEQUENCE [LARGE SCALE GENOMIC DNA]</scope>
    <source>
        <strain evidence="2">WTNN_2</strain>
        <tissue evidence="2">Leaf</tissue>
    </source>
</reference>
<keyword evidence="3" id="KW-1185">Reference proteome</keyword>
<evidence type="ECO:0008006" key="4">
    <source>
        <dbReference type="Google" id="ProtNLM"/>
    </source>
</evidence>
<evidence type="ECO:0000313" key="2">
    <source>
        <dbReference type="EMBL" id="KAL3825901.1"/>
    </source>
</evidence>
<evidence type="ECO:0000256" key="1">
    <source>
        <dbReference type="ARBA" id="ARBA00006974"/>
    </source>
</evidence>
<dbReference type="EMBL" id="JBJXBP010000006">
    <property type="protein sequence ID" value="KAL3825901.1"/>
    <property type="molecule type" value="Genomic_DNA"/>
</dbReference>
<dbReference type="PANTHER" id="PTHR31374:SF9">
    <property type="entry name" value="AUXIN-RESPONSIVE FAMILY PROTEIN"/>
    <property type="match status" value="1"/>
</dbReference>
<proteinExistence type="inferred from homology"/>
<dbReference type="PANTHER" id="PTHR31374">
    <property type="entry name" value="AUXIN-INDUCED PROTEIN-LIKE-RELATED"/>
    <property type="match status" value="1"/>
</dbReference>
<dbReference type="AlphaFoldDB" id="A0ABD3SNF5"/>
<comment type="caution">
    <text evidence="2">The sequence shown here is derived from an EMBL/GenBank/DDBJ whole genome shotgun (WGS) entry which is preliminary data.</text>
</comment>
<dbReference type="InterPro" id="IPR003676">
    <property type="entry name" value="SAUR_fam"/>
</dbReference>
<sequence length="125" mass="14466">MDNRKRKFLKECMKKWQRVGRKVIPCASSCGMCGGDCSFWHEEKIVPSDVPKGHLVVYVGEYHKRFVIKVTLLKHPLFQALLDQARDVYDFTAESRLCIPCDENMFLSVVQCAKSPQERRLSICL</sequence>
<comment type="similarity">
    <text evidence="1">Belongs to the ARG7 family.</text>
</comment>
<gene>
    <name evidence="2" type="ORF">ACJIZ3_021930</name>
</gene>
<dbReference type="Pfam" id="PF02519">
    <property type="entry name" value="Auxin_inducible"/>
    <property type="match status" value="1"/>
</dbReference>